<name>X0VSD4_9ZZZZ</name>
<evidence type="ECO:0000313" key="1">
    <source>
        <dbReference type="EMBL" id="GAG21140.1"/>
    </source>
</evidence>
<comment type="caution">
    <text evidence="1">The sequence shown here is derived from an EMBL/GenBank/DDBJ whole genome shotgun (WGS) entry which is preliminary data.</text>
</comment>
<accession>X0VSD4</accession>
<protein>
    <recommendedName>
        <fullName evidence="2">LIM zinc-binding domain-containing protein</fullName>
    </recommendedName>
</protein>
<sequence length="41" mass="4806">MKKASHNCCQCHRPFYASYKGKYYCTIHLEEVLAKDKQPGK</sequence>
<gene>
    <name evidence="1" type="ORF">S01H1_53058</name>
</gene>
<proteinExistence type="predicted"/>
<evidence type="ECO:0008006" key="2">
    <source>
        <dbReference type="Google" id="ProtNLM"/>
    </source>
</evidence>
<dbReference type="AlphaFoldDB" id="X0VSD4"/>
<reference evidence="1" key="1">
    <citation type="journal article" date="2014" name="Front. Microbiol.">
        <title>High frequency of phylogenetically diverse reductive dehalogenase-homologous genes in deep subseafloor sedimentary metagenomes.</title>
        <authorList>
            <person name="Kawai M."/>
            <person name="Futagami T."/>
            <person name="Toyoda A."/>
            <person name="Takaki Y."/>
            <person name="Nishi S."/>
            <person name="Hori S."/>
            <person name="Arai W."/>
            <person name="Tsubouchi T."/>
            <person name="Morono Y."/>
            <person name="Uchiyama I."/>
            <person name="Ito T."/>
            <person name="Fujiyama A."/>
            <person name="Inagaki F."/>
            <person name="Takami H."/>
        </authorList>
    </citation>
    <scope>NUCLEOTIDE SEQUENCE</scope>
    <source>
        <strain evidence="1">Expedition CK06-06</strain>
    </source>
</reference>
<organism evidence="1">
    <name type="scientific">marine sediment metagenome</name>
    <dbReference type="NCBI Taxonomy" id="412755"/>
    <lineage>
        <taxon>unclassified sequences</taxon>
        <taxon>metagenomes</taxon>
        <taxon>ecological metagenomes</taxon>
    </lineage>
</organism>
<dbReference type="EMBL" id="BARS01034341">
    <property type="protein sequence ID" value="GAG21140.1"/>
    <property type="molecule type" value="Genomic_DNA"/>
</dbReference>